<evidence type="ECO:0000256" key="4">
    <source>
        <dbReference type="ARBA" id="ARBA00022737"/>
    </source>
</evidence>
<feature type="domain" description="C2H2-type" evidence="11">
    <location>
        <begin position="750"/>
        <end position="777"/>
    </location>
</feature>
<keyword evidence="3" id="KW-0479">Metal-binding</keyword>
<sequence length="871" mass="94890">MKLKYLTVVLFFFPFLETNEETPVAEKEKELQQEHEKEEEEEESIVSQQPGSGRRYLPFFAHLQKDQKQLPEVSAVVSEDEPTTPGPLRYVSVIQRTPLFRPREPEAEKKREVPQPSPKPKKEPHSDDKTEEEQDETGEEDDAALPVQEAPIDYHVPRAKSPETMDEAERTRGDVRETAASARRRAREAADNGAIDMRCVRPRLSASPRRRGGNHHDGKPMDGDNGCGGGGNGGGGGNNGGGGGGYNNNNGGGRSYQMGGSGGGGGMSGFGGGSDSGNGGGNDNHLPYGDGSLPLDGCGNEFDYTRLEQLGPLPSLNDVLPSMRSFHPSLYARLQEPPRYANPPDLDRPPGGGGGVPGSNSDLEATLTSLTSLTNLNPFNGNLNLYGNYSQNAYNFTNSGHGGPVTAAHTPNSGGGPSPCGGTQADLFELANDPDMCADDQNSFCPDVDQITGLQLSFPVESGVHVIPEHHLATPQQQQQQDRLYHHQQQQQHDQQHSRVYATSPGGYSSVSQSHRRGGSPTDSDGLSGLVNFSPSALLTPLSIDQSPLMDVQFGSSQMSPCSINSSSSPVPHCESSGGLLNRSLHAHTPAPQHHHQQQQANNNNSVMSVDQSDNESVSNLQVRVSVLQQRDISVQLGLPNDAPIEFVNGGHGIKNPLVHDNDGKDSTRDGFESDSSSRTQIRMKSSKRGSGGRDGAISACSSSTAADGMNTGADPDDPNKFTCRLCSKSFTLQRLLNRHMKCHSDVKRYLCTFCGKGFNDTFDLKRHTRTHTGVRPYKCALCEKSFTQRCSLESHCLKVHGVAHQYQYKERRAKVYVCEECGHTTNEPEVHYVHLKELHPYSPALLKFYDKRHFKFTNNNFTNMLLQVRS</sequence>
<dbReference type="GO" id="GO:0045596">
    <property type="term" value="P:negative regulation of cell differentiation"/>
    <property type="evidence" value="ECO:0007669"/>
    <property type="project" value="UniProtKB-ARBA"/>
</dbReference>
<dbReference type="PANTHER" id="PTHR10032:SF271">
    <property type="entry name" value="RH12261P-RELATED"/>
    <property type="match status" value="1"/>
</dbReference>
<keyword evidence="5 8" id="KW-0863">Zinc-finger</keyword>
<dbReference type="EMBL" id="LR005035">
    <property type="protein sequence ID" value="SVE74654.1"/>
    <property type="molecule type" value="mRNA"/>
</dbReference>
<reference evidence="12" key="1">
    <citation type="submission" date="2018-08" db="EMBL/GenBank/DDBJ databases">
        <authorList>
            <person name="Cornetti L."/>
        </authorList>
    </citation>
    <scope>NUCLEOTIDE SEQUENCE</scope>
    <source>
        <strain evidence="12">AU-BEG-1</strain>
    </source>
</reference>
<comment type="similarity">
    <text evidence="2">Belongs to the krueppel C2H2-type zinc-finger protein family.</text>
</comment>
<name>A0A4Y7M288_9CRUS</name>
<dbReference type="PROSITE" id="PS50157">
    <property type="entry name" value="ZINC_FINGER_C2H2_2"/>
    <property type="match status" value="3"/>
</dbReference>
<dbReference type="GO" id="GO:0045892">
    <property type="term" value="P:negative regulation of DNA-templated transcription"/>
    <property type="evidence" value="ECO:0007669"/>
    <property type="project" value="UniProtKB-ARBA"/>
</dbReference>
<feature type="compositionally biased region" description="Low complexity" evidence="9">
    <location>
        <begin position="476"/>
        <end position="493"/>
    </location>
</feature>
<feature type="region of interest" description="Disordered" evidence="9">
    <location>
        <begin position="655"/>
        <end position="714"/>
    </location>
</feature>
<evidence type="ECO:0000313" key="12">
    <source>
        <dbReference type="EMBL" id="SVE74654.1"/>
    </source>
</evidence>
<feature type="compositionally biased region" description="Basic and acidic residues" evidence="9">
    <location>
        <begin position="101"/>
        <end position="113"/>
    </location>
</feature>
<accession>A0A4Y7M288</accession>
<evidence type="ECO:0000256" key="7">
    <source>
        <dbReference type="ARBA" id="ARBA00023242"/>
    </source>
</evidence>
<dbReference type="GO" id="GO:0008270">
    <property type="term" value="F:zinc ion binding"/>
    <property type="evidence" value="ECO:0007669"/>
    <property type="project" value="UniProtKB-KW"/>
</dbReference>
<feature type="domain" description="C2H2-type" evidence="11">
    <location>
        <begin position="722"/>
        <end position="749"/>
    </location>
</feature>
<organism evidence="12">
    <name type="scientific">Daphnia carinata</name>
    <dbReference type="NCBI Taxonomy" id="120202"/>
    <lineage>
        <taxon>Eukaryota</taxon>
        <taxon>Metazoa</taxon>
        <taxon>Ecdysozoa</taxon>
        <taxon>Arthropoda</taxon>
        <taxon>Crustacea</taxon>
        <taxon>Branchiopoda</taxon>
        <taxon>Diplostraca</taxon>
        <taxon>Cladocera</taxon>
        <taxon>Anomopoda</taxon>
        <taxon>Daphniidae</taxon>
        <taxon>Daphnia</taxon>
    </lineage>
</organism>
<evidence type="ECO:0000256" key="1">
    <source>
        <dbReference type="ARBA" id="ARBA00004123"/>
    </source>
</evidence>
<protein>
    <submittedName>
        <fullName evidence="12">EOG090X020Y</fullName>
    </submittedName>
</protein>
<keyword evidence="7" id="KW-0539">Nucleus</keyword>
<feature type="compositionally biased region" description="Basic and acidic residues" evidence="9">
    <location>
        <begin position="658"/>
        <end position="672"/>
    </location>
</feature>
<feature type="chain" id="PRO_5021345474" evidence="10">
    <location>
        <begin position="19"/>
        <end position="871"/>
    </location>
</feature>
<feature type="compositionally biased region" description="Low complexity" evidence="9">
    <location>
        <begin position="587"/>
        <end position="605"/>
    </location>
</feature>
<evidence type="ECO:0000256" key="3">
    <source>
        <dbReference type="ARBA" id="ARBA00022723"/>
    </source>
</evidence>
<dbReference type="InterPro" id="IPR036236">
    <property type="entry name" value="Znf_C2H2_sf"/>
</dbReference>
<evidence type="ECO:0000259" key="11">
    <source>
        <dbReference type="PROSITE" id="PS50157"/>
    </source>
</evidence>
<dbReference type="InterPro" id="IPR013087">
    <property type="entry name" value="Znf_C2H2_type"/>
</dbReference>
<dbReference type="GO" id="GO:0051241">
    <property type="term" value="P:negative regulation of multicellular organismal process"/>
    <property type="evidence" value="ECO:0007669"/>
    <property type="project" value="UniProtKB-ARBA"/>
</dbReference>
<feature type="compositionally biased region" description="Polar residues" evidence="9">
    <location>
        <begin position="606"/>
        <end position="617"/>
    </location>
</feature>
<proteinExistence type="evidence at transcript level"/>
<dbReference type="AlphaFoldDB" id="A0A4Y7M288"/>
<feature type="compositionally biased region" description="Basic and acidic residues" evidence="9">
    <location>
        <begin position="24"/>
        <end position="36"/>
    </location>
</feature>
<feature type="region of interest" description="Disordered" evidence="9">
    <location>
        <begin position="555"/>
        <end position="617"/>
    </location>
</feature>
<feature type="compositionally biased region" description="Polar residues" evidence="9">
    <location>
        <begin position="674"/>
        <end position="684"/>
    </location>
</feature>
<feature type="region of interest" description="Disordered" evidence="9">
    <location>
        <begin position="68"/>
        <end position="292"/>
    </location>
</feature>
<dbReference type="SMART" id="SM00355">
    <property type="entry name" value="ZnF_C2H2"/>
    <property type="match status" value="4"/>
</dbReference>
<evidence type="ECO:0000256" key="8">
    <source>
        <dbReference type="PROSITE-ProRule" id="PRU00042"/>
    </source>
</evidence>
<dbReference type="PROSITE" id="PS00028">
    <property type="entry name" value="ZINC_FINGER_C2H2_1"/>
    <property type="match status" value="3"/>
</dbReference>
<gene>
    <name evidence="12" type="primary">EOG090X020Y</name>
</gene>
<dbReference type="GO" id="GO:0000978">
    <property type="term" value="F:RNA polymerase II cis-regulatory region sequence-specific DNA binding"/>
    <property type="evidence" value="ECO:0007669"/>
    <property type="project" value="TreeGrafter"/>
</dbReference>
<dbReference type="GO" id="GO:0009913">
    <property type="term" value="P:epidermal cell differentiation"/>
    <property type="evidence" value="ECO:0007669"/>
    <property type="project" value="TreeGrafter"/>
</dbReference>
<feature type="compositionally biased region" description="Gly residues" evidence="9">
    <location>
        <begin position="225"/>
        <end position="282"/>
    </location>
</feature>
<keyword evidence="10" id="KW-0732">Signal</keyword>
<evidence type="ECO:0000256" key="5">
    <source>
        <dbReference type="ARBA" id="ARBA00022771"/>
    </source>
</evidence>
<keyword evidence="4" id="KW-0677">Repeat</keyword>
<dbReference type="SUPFAM" id="SSF57667">
    <property type="entry name" value="beta-beta-alpha zinc fingers"/>
    <property type="match status" value="2"/>
</dbReference>
<dbReference type="FunFam" id="3.30.160.60:FF:001250">
    <property type="entry name" value="putative transcription factor ovo-like protein 3"/>
    <property type="match status" value="1"/>
</dbReference>
<feature type="compositionally biased region" description="Basic and acidic residues" evidence="9">
    <location>
        <begin position="160"/>
        <end position="177"/>
    </location>
</feature>
<feature type="domain" description="C2H2-type" evidence="11">
    <location>
        <begin position="778"/>
        <end position="801"/>
    </location>
</feature>
<feature type="compositionally biased region" description="Low complexity" evidence="9">
    <location>
        <begin position="556"/>
        <end position="577"/>
    </location>
</feature>
<dbReference type="OrthoDB" id="6508643at2759"/>
<feature type="region of interest" description="Disordered" evidence="9">
    <location>
        <begin position="336"/>
        <end position="363"/>
    </location>
</feature>
<dbReference type="Pfam" id="PF00096">
    <property type="entry name" value="zf-C2H2"/>
    <property type="match status" value="1"/>
</dbReference>
<dbReference type="FunFam" id="3.30.160.60:FF:000452">
    <property type="entry name" value="Transcription factor Ovo-like 2"/>
    <property type="match status" value="1"/>
</dbReference>
<dbReference type="Gene3D" id="3.30.160.60">
    <property type="entry name" value="Classic Zinc Finger"/>
    <property type="match status" value="2"/>
</dbReference>
<feature type="compositionally biased region" description="Acidic residues" evidence="9">
    <location>
        <begin position="129"/>
        <end position="143"/>
    </location>
</feature>
<dbReference type="PANTHER" id="PTHR10032">
    <property type="entry name" value="ZINC FINGER PROTEIN WITH KRAB AND SCAN DOMAINS"/>
    <property type="match status" value="1"/>
</dbReference>
<evidence type="ECO:0000256" key="9">
    <source>
        <dbReference type="SAM" id="MobiDB-lite"/>
    </source>
</evidence>
<feature type="signal peptide" evidence="10">
    <location>
        <begin position="1"/>
        <end position="18"/>
    </location>
</feature>
<dbReference type="InterPro" id="IPR027756">
    <property type="entry name" value="Ovo-like"/>
</dbReference>
<evidence type="ECO:0000256" key="6">
    <source>
        <dbReference type="ARBA" id="ARBA00022833"/>
    </source>
</evidence>
<feature type="region of interest" description="Disordered" evidence="9">
    <location>
        <begin position="21"/>
        <end position="55"/>
    </location>
</feature>
<dbReference type="GO" id="GO:0005634">
    <property type="term" value="C:nucleus"/>
    <property type="evidence" value="ECO:0007669"/>
    <property type="project" value="UniProtKB-SubCell"/>
</dbReference>
<comment type="subcellular location">
    <subcellularLocation>
        <location evidence="1">Nucleus</location>
    </subcellularLocation>
</comment>
<dbReference type="GO" id="GO:0009968">
    <property type="term" value="P:negative regulation of signal transduction"/>
    <property type="evidence" value="ECO:0007669"/>
    <property type="project" value="UniProtKB-ARBA"/>
</dbReference>
<feature type="region of interest" description="Disordered" evidence="9">
    <location>
        <begin position="473"/>
        <end position="528"/>
    </location>
</feature>
<dbReference type="GO" id="GO:0000981">
    <property type="term" value="F:DNA-binding transcription factor activity, RNA polymerase II-specific"/>
    <property type="evidence" value="ECO:0007669"/>
    <property type="project" value="TreeGrafter"/>
</dbReference>
<evidence type="ECO:0000256" key="10">
    <source>
        <dbReference type="SAM" id="SignalP"/>
    </source>
</evidence>
<keyword evidence="6" id="KW-0862">Zinc</keyword>
<evidence type="ECO:0000256" key="2">
    <source>
        <dbReference type="ARBA" id="ARBA00006991"/>
    </source>
</evidence>